<dbReference type="AlphaFoldDB" id="A0A167ZMU0"/>
<keyword evidence="1" id="KW-0677">Repeat</keyword>
<dbReference type="SUPFAM" id="SSF52540">
    <property type="entry name" value="P-loop containing nucleoside triphosphate hydrolases"/>
    <property type="match status" value="1"/>
</dbReference>
<protein>
    <recommendedName>
        <fullName evidence="3">Nephrocystin 3-like N-terminal domain-containing protein</fullName>
    </recommendedName>
</protein>
<feature type="region of interest" description="Disordered" evidence="2">
    <location>
        <begin position="1"/>
        <end position="53"/>
    </location>
</feature>
<dbReference type="InterPro" id="IPR027417">
    <property type="entry name" value="P-loop_NTPase"/>
</dbReference>
<evidence type="ECO:0000256" key="1">
    <source>
        <dbReference type="ARBA" id="ARBA00022737"/>
    </source>
</evidence>
<dbReference type="OrthoDB" id="5418336at2759"/>
<reference evidence="4 5" key="1">
    <citation type="journal article" date="2016" name="Genome Biol. Evol.">
        <title>Divergent and convergent evolution of fungal pathogenicity.</title>
        <authorList>
            <person name="Shang Y."/>
            <person name="Xiao G."/>
            <person name="Zheng P."/>
            <person name="Cen K."/>
            <person name="Zhan S."/>
            <person name="Wang C."/>
        </authorList>
    </citation>
    <scope>NUCLEOTIDE SEQUENCE [LARGE SCALE GENOMIC DNA]</scope>
    <source>
        <strain evidence="4 5">RCEF 2490</strain>
    </source>
</reference>
<feature type="compositionally biased region" description="Polar residues" evidence="2">
    <location>
        <begin position="11"/>
        <end position="33"/>
    </location>
</feature>
<evidence type="ECO:0000313" key="4">
    <source>
        <dbReference type="EMBL" id="KZZ92872.1"/>
    </source>
</evidence>
<sequence length="215" mass="23257">MKPGAEYGSGWLTSRSTKTGKTSLDNLQPSQPQSDRRINVNSEDGDVKPKGSPSKILKNIIVDAVETLVLNATREGKCPPEAGGREHLRRALRVLHNDEAAAPGSYQQRAADERLKAGTSKAATDLSTNQQLWSDSGTFDPRTVWSQVVLARGETLEALYKWVTSRPEHIKFMSGPENSQLPCISGAPGSGKTILMLAIIHRLTRQGLTNQTGGA</sequence>
<name>A0A167ZMU0_9HYPO</name>
<proteinExistence type="predicted"/>
<keyword evidence="5" id="KW-1185">Reference proteome</keyword>
<gene>
    <name evidence="4" type="ORF">AAL_05904</name>
</gene>
<organism evidence="4 5">
    <name type="scientific">Moelleriella libera RCEF 2490</name>
    <dbReference type="NCBI Taxonomy" id="1081109"/>
    <lineage>
        <taxon>Eukaryota</taxon>
        <taxon>Fungi</taxon>
        <taxon>Dikarya</taxon>
        <taxon>Ascomycota</taxon>
        <taxon>Pezizomycotina</taxon>
        <taxon>Sordariomycetes</taxon>
        <taxon>Hypocreomycetidae</taxon>
        <taxon>Hypocreales</taxon>
        <taxon>Clavicipitaceae</taxon>
        <taxon>Moelleriella</taxon>
    </lineage>
</organism>
<accession>A0A167ZMU0</accession>
<dbReference type="InterPro" id="IPR056884">
    <property type="entry name" value="NPHP3-like_N"/>
</dbReference>
<dbReference type="Proteomes" id="UP000078544">
    <property type="component" value="Unassembled WGS sequence"/>
</dbReference>
<evidence type="ECO:0000259" key="3">
    <source>
        <dbReference type="Pfam" id="PF24883"/>
    </source>
</evidence>
<evidence type="ECO:0000256" key="2">
    <source>
        <dbReference type="SAM" id="MobiDB-lite"/>
    </source>
</evidence>
<feature type="domain" description="Nephrocystin 3-like N-terminal" evidence="3">
    <location>
        <begin position="161"/>
        <end position="207"/>
    </location>
</feature>
<comment type="caution">
    <text evidence="4">The sequence shown here is derived from an EMBL/GenBank/DDBJ whole genome shotgun (WGS) entry which is preliminary data.</text>
</comment>
<dbReference type="EMBL" id="AZGY01000014">
    <property type="protein sequence ID" value="KZZ92872.1"/>
    <property type="molecule type" value="Genomic_DNA"/>
</dbReference>
<evidence type="ECO:0000313" key="5">
    <source>
        <dbReference type="Proteomes" id="UP000078544"/>
    </source>
</evidence>
<dbReference type="Pfam" id="PF24883">
    <property type="entry name" value="NPHP3_N"/>
    <property type="match status" value="1"/>
</dbReference>